<dbReference type="SUPFAM" id="SSF52540">
    <property type="entry name" value="P-loop containing nucleoside triphosphate hydrolases"/>
    <property type="match status" value="1"/>
</dbReference>
<dbReference type="Gene3D" id="3.40.50.300">
    <property type="entry name" value="P-loop containing nucleotide triphosphate hydrolases"/>
    <property type="match status" value="1"/>
</dbReference>
<evidence type="ECO:0000313" key="1">
    <source>
        <dbReference type="EMBL" id="SPS02611.1"/>
    </source>
</evidence>
<organism evidence="1 2">
    <name type="scientific">Cupriavidus taiwanensis</name>
    <dbReference type="NCBI Taxonomy" id="164546"/>
    <lineage>
        <taxon>Bacteria</taxon>
        <taxon>Pseudomonadati</taxon>
        <taxon>Pseudomonadota</taxon>
        <taxon>Betaproteobacteria</taxon>
        <taxon>Burkholderiales</taxon>
        <taxon>Burkholderiaceae</taxon>
        <taxon>Cupriavidus</taxon>
    </lineage>
</organism>
<name>A0A375JDG7_9BURK</name>
<dbReference type="InterPro" id="IPR027417">
    <property type="entry name" value="P-loop_NTPase"/>
</dbReference>
<protein>
    <submittedName>
        <fullName evidence="1">Uncharacterized protein</fullName>
    </submittedName>
</protein>
<dbReference type="GO" id="GO:0005524">
    <property type="term" value="F:ATP binding"/>
    <property type="evidence" value="ECO:0007669"/>
    <property type="project" value="UniProtKB-KW"/>
</dbReference>
<dbReference type="Proteomes" id="UP000256805">
    <property type="component" value="Unassembled WGS sequence"/>
</dbReference>
<sequence>MSPEEMRLLYVAMTRARHLLDISEIRRDLYTMFRDAGV</sequence>
<accession>A0A375JDG7</accession>
<dbReference type="GO" id="GO:0016787">
    <property type="term" value="F:hydrolase activity"/>
    <property type="evidence" value="ECO:0007669"/>
    <property type="project" value="UniProtKB-KW"/>
</dbReference>
<dbReference type="GO" id="GO:0004386">
    <property type="term" value="F:helicase activity"/>
    <property type="evidence" value="ECO:0007669"/>
    <property type="project" value="UniProtKB-KW"/>
</dbReference>
<gene>
    <name evidence="1" type="ORF">CBM2634_U20016</name>
</gene>
<evidence type="ECO:0000313" key="2">
    <source>
        <dbReference type="Proteomes" id="UP000256805"/>
    </source>
</evidence>
<dbReference type="AlphaFoldDB" id="A0A375JDG7"/>
<reference evidence="1 2" key="1">
    <citation type="submission" date="2018-01" db="EMBL/GenBank/DDBJ databases">
        <authorList>
            <person name="Gaut B.S."/>
            <person name="Morton B.R."/>
            <person name="Clegg M.T."/>
            <person name="Duvall M.R."/>
        </authorList>
    </citation>
    <scope>NUCLEOTIDE SEQUENCE [LARGE SCALE GENOMIC DNA]</scope>
    <source>
        <strain evidence="1">Cupriavidus taiwanensis cmp 52</strain>
    </source>
</reference>
<proteinExistence type="predicted"/>
<dbReference type="EMBL" id="OVTA01000083">
    <property type="protein sequence ID" value="SPS02611.1"/>
    <property type="molecule type" value="Genomic_DNA"/>
</dbReference>